<dbReference type="EMBL" id="CP083239">
    <property type="protein sequence ID" value="UOK70815.1"/>
    <property type="molecule type" value="Genomic_DNA"/>
</dbReference>
<dbReference type="KEGG" id="apol:K9D25_19225"/>
<dbReference type="AlphaFoldDB" id="A0A9E6ZY58"/>
<dbReference type="InterPro" id="IPR021254">
    <property type="entry name" value="DUF2806"/>
</dbReference>
<dbReference type="Pfam" id="PF10987">
    <property type="entry name" value="DUF2806"/>
    <property type="match status" value="1"/>
</dbReference>
<gene>
    <name evidence="1" type="ORF">K9D25_19225</name>
</gene>
<name>A0A9E6ZY58_9HYPH</name>
<proteinExistence type="predicted"/>
<dbReference type="RefSeq" id="WP_244377431.1">
    <property type="nucleotide sequence ID" value="NZ_CP083239.1"/>
</dbReference>
<organism evidence="1 2">
    <name type="scientific">Ancylobacter polymorphus</name>
    <dbReference type="NCBI Taxonomy" id="223390"/>
    <lineage>
        <taxon>Bacteria</taxon>
        <taxon>Pseudomonadati</taxon>
        <taxon>Pseudomonadota</taxon>
        <taxon>Alphaproteobacteria</taxon>
        <taxon>Hyphomicrobiales</taxon>
        <taxon>Xanthobacteraceae</taxon>
        <taxon>Ancylobacter</taxon>
    </lineage>
</organism>
<accession>A0A9E6ZY58</accession>
<evidence type="ECO:0000313" key="1">
    <source>
        <dbReference type="EMBL" id="UOK70815.1"/>
    </source>
</evidence>
<reference evidence="1" key="1">
    <citation type="submission" date="2021-09" db="EMBL/GenBank/DDBJ databases">
        <title>Network and meta-omics reveal the key degrader and cooperation patterns in an efficient 1,4-dioxane-degrading microbial community.</title>
        <authorList>
            <person name="Dai C."/>
        </authorList>
    </citation>
    <scope>NUCLEOTIDE SEQUENCE</scope>
    <source>
        <strain evidence="1">ZM13</strain>
    </source>
</reference>
<protein>
    <submittedName>
        <fullName evidence="1">DUF2806 domain-containing protein</fullName>
    </submittedName>
</protein>
<evidence type="ECO:0000313" key="2">
    <source>
        <dbReference type="Proteomes" id="UP000831684"/>
    </source>
</evidence>
<sequence length="319" mass="35432">MTTPEGTDLVPLAELASTLPAPVQTSLIKALSNIFGGIVAIPAAWIKRPAQAVEDTTLARSTVTAILAKAVAEKAIKDPLLMEAATELYLPPSIQRTANRIAVGLRAVEYAAEEANDSTQAAPPDDDWMNRFMRFAEDASSERIQDLFGRILAGEIFRPGSFSMATLRAVSELDQSIAKDFSWAWEKSIDGCLDYDPELQRGEGFTRWKRLSEAGLIAPTSITQYLPPYQPHLGDNSLWSPMCVEDAWILVHFTQSSTTNWPHLEFTRVGKQLGALLPRPDYVENMRRAAQRIRTVGLSRIELHRRGMLPEVIWERSAS</sequence>
<dbReference type="Proteomes" id="UP000831684">
    <property type="component" value="Chromosome"/>
</dbReference>